<organism evidence="2">
    <name type="scientific">marine metagenome</name>
    <dbReference type="NCBI Taxonomy" id="408172"/>
    <lineage>
        <taxon>unclassified sequences</taxon>
        <taxon>metagenomes</taxon>
        <taxon>ecological metagenomes</taxon>
    </lineage>
</organism>
<accession>A0A381TY91</accession>
<dbReference type="Gene3D" id="3.40.50.720">
    <property type="entry name" value="NAD(P)-binding Rossmann-like Domain"/>
    <property type="match status" value="1"/>
</dbReference>
<dbReference type="InterPro" id="IPR001509">
    <property type="entry name" value="Epimerase_deHydtase"/>
</dbReference>
<reference evidence="2" key="1">
    <citation type="submission" date="2018-05" db="EMBL/GenBank/DDBJ databases">
        <authorList>
            <person name="Lanie J.A."/>
            <person name="Ng W.-L."/>
            <person name="Kazmierczak K.M."/>
            <person name="Andrzejewski T.M."/>
            <person name="Davidsen T.M."/>
            <person name="Wayne K.J."/>
            <person name="Tettelin H."/>
            <person name="Glass J.I."/>
            <person name="Rusch D."/>
            <person name="Podicherti R."/>
            <person name="Tsui H.-C.T."/>
            <person name="Winkler M.E."/>
        </authorList>
    </citation>
    <scope>NUCLEOTIDE SEQUENCE</scope>
</reference>
<proteinExistence type="predicted"/>
<dbReference type="Pfam" id="PF01370">
    <property type="entry name" value="Epimerase"/>
    <property type="match status" value="1"/>
</dbReference>
<dbReference type="EMBL" id="UINC01005385">
    <property type="protein sequence ID" value="SVA20996.1"/>
    <property type="molecule type" value="Genomic_DNA"/>
</dbReference>
<gene>
    <name evidence="2" type="ORF">METZ01_LOCUS73850</name>
</gene>
<evidence type="ECO:0000259" key="1">
    <source>
        <dbReference type="Pfam" id="PF01370"/>
    </source>
</evidence>
<evidence type="ECO:0000313" key="2">
    <source>
        <dbReference type="EMBL" id="SVA20996.1"/>
    </source>
</evidence>
<feature type="domain" description="NAD-dependent epimerase/dehydratase" evidence="1">
    <location>
        <begin position="28"/>
        <end position="104"/>
    </location>
</feature>
<dbReference type="InterPro" id="IPR036291">
    <property type="entry name" value="NAD(P)-bd_dom_sf"/>
</dbReference>
<dbReference type="AlphaFoldDB" id="A0A381TY91"/>
<protein>
    <recommendedName>
        <fullName evidence="1">NAD-dependent epimerase/dehydratase domain-containing protein</fullName>
    </recommendedName>
</protein>
<sequence length="250" mass="27120">MHLAGRLAILCPWVPLVGSTPPTDWVTPLLGRLADAGTTVVVYFSTMWVYGVQPVGRLTEESPTGSTNPYASAHLGNESTLTQLADRHGLDISILRISNLIGGDPFFRHRSKIAFAHELTAMAVHDHRIVLRSPPDTARNLLPRALLHHDLTAVLDRPVEVGRISTFNVGGPVTTTMGDFANLIAAVVEQRNGHPVRVEHPPASGDQRTFDLDTDRIRSLAGVGPDDLTTELSMILTDVTDEHGRTGRPS</sequence>
<name>A0A381TY91_9ZZZZ</name>
<dbReference type="SUPFAM" id="SSF51735">
    <property type="entry name" value="NAD(P)-binding Rossmann-fold domains"/>
    <property type="match status" value="1"/>
</dbReference>